<evidence type="ECO:0000313" key="1">
    <source>
        <dbReference type="WBParaSite" id="MCU_007453-RA"/>
    </source>
</evidence>
<name>A0A5K3FE83_MESCO</name>
<sequence length="70" mass="8088">MWRRLRAQTNWTTLASANPVSLCVPMSCEKDKQPTREGHESEAVYIERRSQSGGLGRKEPNIWFWLVIGQ</sequence>
<accession>A0A5K3FE83</accession>
<protein>
    <submittedName>
        <fullName evidence="1">Secreted protein</fullName>
    </submittedName>
</protein>
<proteinExistence type="predicted"/>
<dbReference type="WBParaSite" id="MCU_007453-RA">
    <property type="protein sequence ID" value="MCU_007453-RA"/>
    <property type="gene ID" value="MCU_007453"/>
</dbReference>
<dbReference type="AlphaFoldDB" id="A0A5K3FE83"/>
<reference evidence="1" key="1">
    <citation type="submission" date="2019-11" db="UniProtKB">
        <authorList>
            <consortium name="WormBaseParasite"/>
        </authorList>
    </citation>
    <scope>IDENTIFICATION</scope>
</reference>
<organism evidence="1">
    <name type="scientific">Mesocestoides corti</name>
    <name type="common">Flatworm</name>
    <dbReference type="NCBI Taxonomy" id="53468"/>
    <lineage>
        <taxon>Eukaryota</taxon>
        <taxon>Metazoa</taxon>
        <taxon>Spiralia</taxon>
        <taxon>Lophotrochozoa</taxon>
        <taxon>Platyhelminthes</taxon>
        <taxon>Cestoda</taxon>
        <taxon>Eucestoda</taxon>
        <taxon>Cyclophyllidea</taxon>
        <taxon>Mesocestoididae</taxon>
        <taxon>Mesocestoides</taxon>
    </lineage>
</organism>